<comment type="caution">
    <text evidence="2">The sequence shown here is derived from an EMBL/GenBank/DDBJ whole genome shotgun (WGS) entry which is preliminary data.</text>
</comment>
<organism evidence="2 3">
    <name type="scientific">Acidiferrobacter thiooxydans</name>
    <dbReference type="NCBI Taxonomy" id="163359"/>
    <lineage>
        <taxon>Bacteria</taxon>
        <taxon>Pseudomonadati</taxon>
        <taxon>Pseudomonadota</taxon>
        <taxon>Gammaproteobacteria</taxon>
        <taxon>Acidiferrobacterales</taxon>
        <taxon>Acidiferrobacteraceae</taxon>
        <taxon>Acidiferrobacter</taxon>
    </lineage>
</organism>
<proteinExistence type="predicted"/>
<keyword evidence="3" id="KW-1185">Reference proteome</keyword>
<gene>
    <name evidence="2" type="ORF">C4900_09750</name>
</gene>
<evidence type="ECO:0000313" key="3">
    <source>
        <dbReference type="Proteomes" id="UP000253250"/>
    </source>
</evidence>
<dbReference type="EMBL" id="PSYR01000002">
    <property type="protein sequence ID" value="RCN56136.1"/>
    <property type="molecule type" value="Genomic_DNA"/>
</dbReference>
<feature type="region of interest" description="Disordered" evidence="1">
    <location>
        <begin position="39"/>
        <end position="60"/>
    </location>
</feature>
<evidence type="ECO:0000313" key="2">
    <source>
        <dbReference type="EMBL" id="RCN56136.1"/>
    </source>
</evidence>
<accession>A0A368HCH8</accession>
<dbReference type="Proteomes" id="UP000253250">
    <property type="component" value="Unassembled WGS sequence"/>
</dbReference>
<name>A0A368HCH8_9GAMM</name>
<sequence>MTDRDQGIERDYRGVTRNTPNIFRRQGFFAIMPTRMSNEGGFGARGRDRGLSRRPSARPMPVAVREALAHRCRWVACMMTFVTGSARQAARAWQPAGEGPRQGLAGGGLDRSCGDRKACPCPAWRYEVRTVARDR</sequence>
<protein>
    <submittedName>
        <fullName evidence="2">Uncharacterized protein</fullName>
    </submittedName>
</protein>
<evidence type="ECO:0000256" key="1">
    <source>
        <dbReference type="SAM" id="MobiDB-lite"/>
    </source>
</evidence>
<reference evidence="2 3" key="1">
    <citation type="submission" date="2018-02" db="EMBL/GenBank/DDBJ databases">
        <title>Insights into the biology of acidophilic members of the Acidiferrobacteraceae family derived from comparative genomic analyses.</title>
        <authorList>
            <person name="Issotta F."/>
            <person name="Thyssen C."/>
            <person name="Mena C."/>
            <person name="Moya A."/>
            <person name="Bellenberg S."/>
            <person name="Sproer C."/>
            <person name="Covarrubias P.C."/>
            <person name="Sand W."/>
            <person name="Quatrini R."/>
            <person name="Vera M."/>
        </authorList>
    </citation>
    <scope>NUCLEOTIDE SEQUENCE [LARGE SCALE GENOMIC DNA]</scope>
    <source>
        <strain evidence="3">m-1</strain>
    </source>
</reference>
<dbReference type="AlphaFoldDB" id="A0A368HCH8"/>
<feature type="region of interest" description="Disordered" evidence="1">
    <location>
        <begin position="92"/>
        <end position="113"/>
    </location>
</feature>